<evidence type="ECO:0000313" key="2">
    <source>
        <dbReference type="EMBL" id="PPQ86351.1"/>
    </source>
</evidence>
<proteinExistence type="predicted"/>
<protein>
    <submittedName>
        <fullName evidence="2">Uncharacterized protein</fullName>
    </submittedName>
</protein>
<comment type="caution">
    <text evidence="2">The sequence shown here is derived from an EMBL/GenBank/DDBJ whole genome shotgun (WGS) entry which is preliminary data.</text>
</comment>
<name>A0A409X6K1_9AGAR</name>
<dbReference type="Proteomes" id="UP000284842">
    <property type="component" value="Unassembled WGS sequence"/>
</dbReference>
<gene>
    <name evidence="2" type="ORF">CVT24_004231</name>
</gene>
<dbReference type="EMBL" id="NHTK01004510">
    <property type="protein sequence ID" value="PPQ86351.1"/>
    <property type="molecule type" value="Genomic_DNA"/>
</dbReference>
<keyword evidence="1" id="KW-0472">Membrane</keyword>
<dbReference type="AlphaFoldDB" id="A0A409X6K1"/>
<reference evidence="2 3" key="1">
    <citation type="journal article" date="2018" name="Evol. Lett.">
        <title>Horizontal gene cluster transfer increased hallucinogenic mushroom diversity.</title>
        <authorList>
            <person name="Reynolds H.T."/>
            <person name="Vijayakumar V."/>
            <person name="Gluck-Thaler E."/>
            <person name="Korotkin H.B."/>
            <person name="Matheny P.B."/>
            <person name="Slot J.C."/>
        </authorList>
    </citation>
    <scope>NUCLEOTIDE SEQUENCE [LARGE SCALE GENOMIC DNA]</scope>
    <source>
        <strain evidence="2 3">2629</strain>
    </source>
</reference>
<sequence length="102" mass="11368">MSRKQLFAWHEPVFPLLFAQNVITTGLLCYKIWHQHRESANSGVVQAGHTHSLGYVAQLLIETAMLYTLELLVVIVLTSLHHPAKALVILSLVPTVGREVTT</sequence>
<evidence type="ECO:0000256" key="1">
    <source>
        <dbReference type="SAM" id="Phobius"/>
    </source>
</evidence>
<feature type="transmembrane region" description="Helical" evidence="1">
    <location>
        <begin position="12"/>
        <end position="33"/>
    </location>
</feature>
<keyword evidence="3" id="KW-1185">Reference proteome</keyword>
<organism evidence="2 3">
    <name type="scientific">Panaeolus cyanescens</name>
    <dbReference type="NCBI Taxonomy" id="181874"/>
    <lineage>
        <taxon>Eukaryota</taxon>
        <taxon>Fungi</taxon>
        <taxon>Dikarya</taxon>
        <taxon>Basidiomycota</taxon>
        <taxon>Agaricomycotina</taxon>
        <taxon>Agaricomycetes</taxon>
        <taxon>Agaricomycetidae</taxon>
        <taxon>Agaricales</taxon>
        <taxon>Agaricineae</taxon>
        <taxon>Galeropsidaceae</taxon>
        <taxon>Panaeolus</taxon>
    </lineage>
</organism>
<keyword evidence="1" id="KW-1133">Transmembrane helix</keyword>
<accession>A0A409X6K1</accession>
<evidence type="ECO:0000313" key="3">
    <source>
        <dbReference type="Proteomes" id="UP000284842"/>
    </source>
</evidence>
<feature type="transmembrane region" description="Helical" evidence="1">
    <location>
        <begin position="53"/>
        <end position="77"/>
    </location>
</feature>
<keyword evidence="1" id="KW-0812">Transmembrane</keyword>
<dbReference type="InParanoid" id="A0A409X6K1"/>
<dbReference type="OrthoDB" id="3354175at2759"/>